<keyword evidence="10" id="KW-1185">Reference proteome</keyword>
<dbReference type="GO" id="GO:0006935">
    <property type="term" value="P:chemotaxis"/>
    <property type="evidence" value="ECO:0007669"/>
    <property type="project" value="UniProtKB-KW"/>
</dbReference>
<organism evidence="8 9">
    <name type="scientific">Caminibacter pacificus</name>
    <dbReference type="NCBI Taxonomy" id="1424653"/>
    <lineage>
        <taxon>Bacteria</taxon>
        <taxon>Pseudomonadati</taxon>
        <taxon>Campylobacterota</taxon>
        <taxon>Epsilonproteobacteria</taxon>
        <taxon>Nautiliales</taxon>
        <taxon>Nautiliaceae</taxon>
        <taxon>Caminibacter</taxon>
    </lineage>
</organism>
<evidence type="ECO:0000313" key="9">
    <source>
        <dbReference type="Proteomes" id="UP000272781"/>
    </source>
</evidence>
<evidence type="ECO:0000313" key="10">
    <source>
        <dbReference type="Proteomes" id="UP000298805"/>
    </source>
</evidence>
<dbReference type="PANTHER" id="PTHR44591">
    <property type="entry name" value="STRESS RESPONSE REGULATOR PROTEIN 1"/>
    <property type="match status" value="1"/>
</dbReference>
<reference evidence="7" key="3">
    <citation type="submission" date="2019-06" db="EMBL/GenBank/DDBJ databases">
        <title>A comparative analysis of the Nautiliaceae.</title>
        <authorList>
            <person name="Grosche A."/>
            <person name="Smedile F."/>
            <person name="Vetriani C."/>
        </authorList>
    </citation>
    <scope>NUCLEOTIDE SEQUENCE</scope>
    <source>
        <strain evidence="7">TB6</strain>
    </source>
</reference>
<dbReference type="GO" id="GO:0097588">
    <property type="term" value="P:archaeal or bacterial-type flagellum-dependent cell motility"/>
    <property type="evidence" value="ECO:0007669"/>
    <property type="project" value="UniProtKB-KW"/>
</dbReference>
<evidence type="ECO:0000256" key="3">
    <source>
        <dbReference type="ARBA" id="ARBA00022553"/>
    </source>
</evidence>
<reference evidence="10" key="1">
    <citation type="submission" date="2018-03" db="EMBL/GenBank/DDBJ databases">
        <title>A comparative analysis of the Nautiliaceae.</title>
        <authorList>
            <person name="Grosche A."/>
            <person name="Smedile F."/>
            <person name="Vetriani C."/>
        </authorList>
    </citation>
    <scope>NUCLEOTIDE SEQUENCE [LARGE SCALE GENOMIC DNA]</scope>
    <source>
        <strain evidence="10">TB6</strain>
    </source>
</reference>
<evidence type="ECO:0000256" key="4">
    <source>
        <dbReference type="ARBA" id="ARBA00022779"/>
    </source>
</evidence>
<reference evidence="8 9" key="2">
    <citation type="submission" date="2018-11" db="EMBL/GenBank/DDBJ databases">
        <title>Genomic Encyclopedia of Type Strains, Phase IV (KMG-IV): sequencing the most valuable type-strain genomes for metagenomic binning, comparative biology and taxonomic classification.</title>
        <authorList>
            <person name="Goeker M."/>
        </authorList>
    </citation>
    <scope>NUCLEOTIDE SEQUENCE [LARGE SCALE GENOMIC DNA]</scope>
    <source>
        <strain evidence="8 9">DSM 27783</strain>
    </source>
</reference>
<dbReference type="Pfam" id="PF00072">
    <property type="entry name" value="Response_reg"/>
    <property type="match status" value="1"/>
</dbReference>
<evidence type="ECO:0000256" key="5">
    <source>
        <dbReference type="PROSITE-ProRule" id="PRU00169"/>
    </source>
</evidence>
<evidence type="ECO:0000259" key="6">
    <source>
        <dbReference type="PROSITE" id="PS50110"/>
    </source>
</evidence>
<dbReference type="RefSeq" id="WP_123352694.1">
    <property type="nucleotide sequence ID" value="NZ_CP027432.2"/>
</dbReference>
<dbReference type="Proteomes" id="UP000298805">
    <property type="component" value="Chromosome"/>
</dbReference>
<accession>A0AAJ4RBZ0</accession>
<gene>
    <name evidence="7" type="ORF">C6V80_07270</name>
    <name evidence="8" type="ORF">EDC58_1299</name>
</gene>
<dbReference type="PANTHER" id="PTHR44591:SF3">
    <property type="entry name" value="RESPONSE REGULATORY DOMAIN-CONTAINING PROTEIN"/>
    <property type="match status" value="1"/>
</dbReference>
<keyword evidence="3 5" id="KW-0597">Phosphoprotein</keyword>
<name>A0AAJ4RBZ0_9BACT</name>
<evidence type="ECO:0000313" key="7">
    <source>
        <dbReference type="EMBL" id="QCI28771.1"/>
    </source>
</evidence>
<dbReference type="InterPro" id="IPR011006">
    <property type="entry name" value="CheY-like_superfamily"/>
</dbReference>
<dbReference type="GO" id="GO:0000160">
    <property type="term" value="P:phosphorelay signal transduction system"/>
    <property type="evidence" value="ECO:0007669"/>
    <property type="project" value="InterPro"/>
</dbReference>
<keyword evidence="4" id="KW-0283">Flagellar rotation</keyword>
<dbReference type="SUPFAM" id="SSF52172">
    <property type="entry name" value="CheY-like"/>
    <property type="match status" value="1"/>
</dbReference>
<dbReference type="Gene3D" id="3.40.50.2300">
    <property type="match status" value="1"/>
</dbReference>
<dbReference type="Proteomes" id="UP000272781">
    <property type="component" value="Unassembled WGS sequence"/>
</dbReference>
<dbReference type="PROSITE" id="PS50110">
    <property type="entry name" value="RESPONSE_REGULATORY"/>
    <property type="match status" value="1"/>
</dbReference>
<dbReference type="EMBL" id="CP027432">
    <property type="protein sequence ID" value="QCI28771.1"/>
    <property type="molecule type" value="Genomic_DNA"/>
</dbReference>
<feature type="modified residue" description="4-aspartylphosphate" evidence="5">
    <location>
        <position position="53"/>
    </location>
</feature>
<dbReference type="InterPro" id="IPR050595">
    <property type="entry name" value="Bact_response_regulator"/>
</dbReference>
<proteinExistence type="predicted"/>
<dbReference type="EMBL" id="RJVK01000003">
    <property type="protein sequence ID" value="ROR39359.1"/>
    <property type="molecule type" value="Genomic_DNA"/>
</dbReference>
<comment type="cofactor">
    <cofactor evidence="1">
        <name>Mg(2+)</name>
        <dbReference type="ChEBI" id="CHEBI:18420"/>
    </cofactor>
</comment>
<keyword evidence="2" id="KW-0145">Chemotaxis</keyword>
<dbReference type="InterPro" id="IPR001789">
    <property type="entry name" value="Sig_transdc_resp-reg_receiver"/>
</dbReference>
<dbReference type="SMART" id="SM00448">
    <property type="entry name" value="REC"/>
    <property type="match status" value="1"/>
</dbReference>
<protein>
    <submittedName>
        <fullName evidence="7 8">Response regulator</fullName>
    </submittedName>
</protein>
<evidence type="ECO:0000256" key="2">
    <source>
        <dbReference type="ARBA" id="ARBA00022500"/>
    </source>
</evidence>
<evidence type="ECO:0000256" key="1">
    <source>
        <dbReference type="ARBA" id="ARBA00001946"/>
    </source>
</evidence>
<feature type="domain" description="Response regulatory" evidence="6">
    <location>
        <begin position="5"/>
        <end position="119"/>
    </location>
</feature>
<sequence length="120" mass="13355">MQNKKILIVDDDAINRKLLSVTLKKIGYEVIEAENGVEALSKITPEVSLVLLDLKMPVMDGIQFMQALKNEKPECVNIPIIVLTTDDEKKEDARLAGAQEVLIKPISPIELPDKIASYIK</sequence>
<evidence type="ECO:0000313" key="8">
    <source>
        <dbReference type="EMBL" id="ROR39359.1"/>
    </source>
</evidence>
<dbReference type="AlphaFoldDB" id="A0AAJ4RBZ0"/>